<sequence length="321" mass="35386">MAVAVTVSMIACFPLAAWAESVPNEITVYKVQVVSDYVLSRDHGYTRYVTDEGKPVYSVDLTTDPSEYGQQLQLLAEADCGLQYLLTATQKGGAHSTGSTLIDFYITQAATWWYYDNENFSDEFKNENNDDDAYGLVPYYIKPAVEDAWEYAEKNAEVSIGEWQNRVGLNLPTDLCEAEDSGSEWYQTDAIMPFIGDGSMASAEFYTVSVQGNGDGVAILDEYGYERDVFPVGTGFVVRIEKGLLPLQREVKITVSSEVSIPTARIYRTIGGENYERMAALFDEDVTDEETVTVVANADAGRLEDYAKGAVVVAVILGLLI</sequence>
<reference evidence="2 3" key="1">
    <citation type="journal article" date="2018" name="Elife">
        <title>Discovery and characterization of a prevalent human gut bacterial enzyme sufficient for the inactivation of a family of plant toxins.</title>
        <authorList>
            <person name="Koppel N."/>
            <person name="Bisanz J.E."/>
            <person name="Pandelia M.E."/>
            <person name="Turnbaugh P.J."/>
            <person name="Balskus E.P."/>
        </authorList>
    </citation>
    <scope>NUCLEOTIDE SEQUENCE [LARGE SCALE GENOMIC DNA]</scope>
    <source>
        <strain evidence="2 3">W1 BHI 6</strain>
    </source>
</reference>
<evidence type="ECO:0000313" key="2">
    <source>
        <dbReference type="EMBL" id="RDB66707.1"/>
    </source>
</evidence>
<evidence type="ECO:0008006" key="4">
    <source>
        <dbReference type="Google" id="ProtNLM"/>
    </source>
</evidence>
<gene>
    <name evidence="2" type="ORF">C1875_13855</name>
</gene>
<proteinExistence type="predicted"/>
<dbReference type="EMBL" id="PPTU01000033">
    <property type="protein sequence ID" value="RDB66707.1"/>
    <property type="molecule type" value="Genomic_DNA"/>
</dbReference>
<accession>A0A369M706</accession>
<protein>
    <recommendedName>
        <fullName evidence="4">Thioester domain-containing protein</fullName>
    </recommendedName>
</protein>
<organism evidence="2 3">
    <name type="scientific">Eggerthella lenta</name>
    <name type="common">Eubacterium lentum</name>
    <dbReference type="NCBI Taxonomy" id="84112"/>
    <lineage>
        <taxon>Bacteria</taxon>
        <taxon>Bacillati</taxon>
        <taxon>Actinomycetota</taxon>
        <taxon>Coriobacteriia</taxon>
        <taxon>Eggerthellales</taxon>
        <taxon>Eggerthellaceae</taxon>
        <taxon>Eggerthella</taxon>
    </lineage>
</organism>
<name>A0A369M706_EGGLN</name>
<dbReference type="RefSeq" id="WP_114534604.1">
    <property type="nucleotide sequence ID" value="NZ_JAQEDI010000004.1"/>
</dbReference>
<evidence type="ECO:0000313" key="3">
    <source>
        <dbReference type="Proteomes" id="UP000253970"/>
    </source>
</evidence>
<evidence type="ECO:0000256" key="1">
    <source>
        <dbReference type="SAM" id="SignalP"/>
    </source>
</evidence>
<comment type="caution">
    <text evidence="2">The sequence shown here is derived from an EMBL/GenBank/DDBJ whole genome shotgun (WGS) entry which is preliminary data.</text>
</comment>
<feature type="signal peptide" evidence="1">
    <location>
        <begin position="1"/>
        <end position="19"/>
    </location>
</feature>
<dbReference type="AlphaFoldDB" id="A0A369M706"/>
<dbReference type="Proteomes" id="UP000253970">
    <property type="component" value="Unassembled WGS sequence"/>
</dbReference>
<feature type="chain" id="PRO_5016976085" description="Thioester domain-containing protein" evidence="1">
    <location>
        <begin position="20"/>
        <end position="321"/>
    </location>
</feature>
<keyword evidence="1" id="KW-0732">Signal</keyword>